<dbReference type="GO" id="GO:0008270">
    <property type="term" value="F:zinc ion binding"/>
    <property type="evidence" value="ECO:0007669"/>
    <property type="project" value="UniProtKB-KW"/>
</dbReference>
<organism evidence="4 5">
    <name type="scientific">Pleurodeles waltl</name>
    <name type="common">Iberian ribbed newt</name>
    <dbReference type="NCBI Taxonomy" id="8319"/>
    <lineage>
        <taxon>Eukaryota</taxon>
        <taxon>Metazoa</taxon>
        <taxon>Chordata</taxon>
        <taxon>Craniata</taxon>
        <taxon>Vertebrata</taxon>
        <taxon>Euteleostomi</taxon>
        <taxon>Amphibia</taxon>
        <taxon>Batrachia</taxon>
        <taxon>Caudata</taxon>
        <taxon>Salamandroidea</taxon>
        <taxon>Salamandridae</taxon>
        <taxon>Pleurodelinae</taxon>
        <taxon>Pleurodeles</taxon>
    </lineage>
</organism>
<evidence type="ECO:0000256" key="2">
    <source>
        <dbReference type="SAM" id="MobiDB-lite"/>
    </source>
</evidence>
<feature type="region of interest" description="Disordered" evidence="2">
    <location>
        <begin position="1"/>
        <end position="42"/>
    </location>
</feature>
<feature type="region of interest" description="Disordered" evidence="2">
    <location>
        <begin position="91"/>
        <end position="120"/>
    </location>
</feature>
<keyword evidence="1" id="KW-0862">Zinc</keyword>
<protein>
    <recommendedName>
        <fullName evidence="3">CCHC-type domain-containing protein</fullName>
    </recommendedName>
</protein>
<evidence type="ECO:0000259" key="3">
    <source>
        <dbReference type="PROSITE" id="PS50158"/>
    </source>
</evidence>
<dbReference type="InterPro" id="IPR036875">
    <property type="entry name" value="Znf_CCHC_sf"/>
</dbReference>
<evidence type="ECO:0000256" key="1">
    <source>
        <dbReference type="PROSITE-ProRule" id="PRU00047"/>
    </source>
</evidence>
<dbReference type="PROSITE" id="PS50158">
    <property type="entry name" value="ZF_CCHC"/>
    <property type="match status" value="1"/>
</dbReference>
<gene>
    <name evidence="4" type="ORF">NDU88_002281</name>
</gene>
<dbReference type="GO" id="GO:0003676">
    <property type="term" value="F:nucleic acid binding"/>
    <property type="evidence" value="ECO:0007669"/>
    <property type="project" value="InterPro"/>
</dbReference>
<evidence type="ECO:0000313" key="5">
    <source>
        <dbReference type="Proteomes" id="UP001066276"/>
    </source>
</evidence>
<dbReference type="SUPFAM" id="SSF57756">
    <property type="entry name" value="Retrovirus zinc finger-like domains"/>
    <property type="match status" value="1"/>
</dbReference>
<name>A0AAV7PAD8_PLEWA</name>
<keyword evidence="1" id="KW-0479">Metal-binding</keyword>
<dbReference type="Proteomes" id="UP001066276">
    <property type="component" value="Chromosome 7"/>
</dbReference>
<keyword evidence="5" id="KW-1185">Reference proteome</keyword>
<feature type="compositionally biased region" description="Polar residues" evidence="2">
    <location>
        <begin position="10"/>
        <end position="29"/>
    </location>
</feature>
<comment type="caution">
    <text evidence="4">The sequence shown here is derived from an EMBL/GenBank/DDBJ whole genome shotgun (WGS) entry which is preliminary data.</text>
</comment>
<evidence type="ECO:0000313" key="4">
    <source>
        <dbReference type="EMBL" id="KAJ1123814.1"/>
    </source>
</evidence>
<feature type="domain" description="CCHC-type" evidence="3">
    <location>
        <begin position="140"/>
        <end position="154"/>
    </location>
</feature>
<accession>A0AAV7PAD8</accession>
<dbReference type="InterPro" id="IPR001878">
    <property type="entry name" value="Znf_CCHC"/>
</dbReference>
<dbReference type="EMBL" id="JANPWB010000011">
    <property type="protein sequence ID" value="KAJ1123814.1"/>
    <property type="molecule type" value="Genomic_DNA"/>
</dbReference>
<dbReference type="AlphaFoldDB" id="A0AAV7PAD8"/>
<proteinExistence type="predicted"/>
<keyword evidence="1" id="KW-0863">Zinc-finger</keyword>
<reference evidence="4" key="1">
    <citation type="journal article" date="2022" name="bioRxiv">
        <title>Sequencing and chromosome-scale assembly of the giantPleurodeles waltlgenome.</title>
        <authorList>
            <person name="Brown T."/>
            <person name="Elewa A."/>
            <person name="Iarovenko S."/>
            <person name="Subramanian E."/>
            <person name="Araus A.J."/>
            <person name="Petzold A."/>
            <person name="Susuki M."/>
            <person name="Suzuki K.-i.T."/>
            <person name="Hayashi T."/>
            <person name="Toyoda A."/>
            <person name="Oliveira C."/>
            <person name="Osipova E."/>
            <person name="Leigh N.D."/>
            <person name="Simon A."/>
            <person name="Yun M.H."/>
        </authorList>
    </citation>
    <scope>NUCLEOTIDE SEQUENCE</scope>
    <source>
        <strain evidence="4">20211129_DDA</strain>
        <tissue evidence="4">Liver</tissue>
    </source>
</reference>
<sequence length="169" mass="19111">MSSRKGRIHQSPTGRHTQMQEVRFQQTTAPRRMATNAGAQATEAGDKIKDELVHSIPVVSLKELMDLALNLEYRLRERRLEKRRSVFQFQSVAMRSSARRPEENQSEKPASSEEEPMQIDVARGPLSEVERENRRCKGLCLYCGSAGHLIRMCPICPTRPSGNGNSHPL</sequence>